<evidence type="ECO:0000313" key="3">
    <source>
        <dbReference type="Proteomes" id="UP001187192"/>
    </source>
</evidence>
<accession>A0AA88AEK5</accession>
<sequence length="155" mass="16481">MLFFCAVMDFCDLLSCFFLRPPAPSNNVFVQTNPFGVPSQNSSVFVTKGSSGDQFPALFVASPFTSPPTIFGNNTFVRAESNPVTPSAVSAQIPRVDTPGLVKGLNSNSNANGEVKQASYTQSAELSGVDVSVWLRTKWSPGEIPEEAPPDAVCS</sequence>
<keyword evidence="1" id="KW-0732">Signal</keyword>
<evidence type="ECO:0000313" key="2">
    <source>
        <dbReference type="EMBL" id="GMN49567.1"/>
    </source>
</evidence>
<evidence type="ECO:0000256" key="1">
    <source>
        <dbReference type="SAM" id="SignalP"/>
    </source>
</evidence>
<feature type="chain" id="PRO_5041692517" evidence="1">
    <location>
        <begin position="17"/>
        <end position="155"/>
    </location>
</feature>
<keyword evidence="3" id="KW-1185">Reference proteome</keyword>
<dbReference type="AlphaFoldDB" id="A0AA88AEK5"/>
<gene>
    <name evidence="2" type="ORF">TIFTF001_018730</name>
</gene>
<feature type="signal peptide" evidence="1">
    <location>
        <begin position="1"/>
        <end position="16"/>
    </location>
</feature>
<protein>
    <submittedName>
        <fullName evidence="2">Uncharacterized protein</fullName>
    </submittedName>
</protein>
<proteinExistence type="predicted"/>
<comment type="caution">
    <text evidence="2">The sequence shown here is derived from an EMBL/GenBank/DDBJ whole genome shotgun (WGS) entry which is preliminary data.</text>
</comment>
<reference evidence="2" key="1">
    <citation type="submission" date="2023-07" db="EMBL/GenBank/DDBJ databases">
        <title>draft genome sequence of fig (Ficus carica).</title>
        <authorList>
            <person name="Takahashi T."/>
            <person name="Nishimura K."/>
        </authorList>
    </citation>
    <scope>NUCLEOTIDE SEQUENCE</scope>
</reference>
<dbReference type="EMBL" id="BTGU01000031">
    <property type="protein sequence ID" value="GMN49567.1"/>
    <property type="molecule type" value="Genomic_DNA"/>
</dbReference>
<name>A0AA88AEK5_FICCA</name>
<organism evidence="2 3">
    <name type="scientific">Ficus carica</name>
    <name type="common">Common fig</name>
    <dbReference type="NCBI Taxonomy" id="3494"/>
    <lineage>
        <taxon>Eukaryota</taxon>
        <taxon>Viridiplantae</taxon>
        <taxon>Streptophyta</taxon>
        <taxon>Embryophyta</taxon>
        <taxon>Tracheophyta</taxon>
        <taxon>Spermatophyta</taxon>
        <taxon>Magnoliopsida</taxon>
        <taxon>eudicotyledons</taxon>
        <taxon>Gunneridae</taxon>
        <taxon>Pentapetalae</taxon>
        <taxon>rosids</taxon>
        <taxon>fabids</taxon>
        <taxon>Rosales</taxon>
        <taxon>Moraceae</taxon>
        <taxon>Ficeae</taxon>
        <taxon>Ficus</taxon>
    </lineage>
</organism>
<dbReference type="Proteomes" id="UP001187192">
    <property type="component" value="Unassembled WGS sequence"/>
</dbReference>